<dbReference type="AlphaFoldDB" id="A0A1I2H696"/>
<evidence type="ECO:0000313" key="2">
    <source>
        <dbReference type="Proteomes" id="UP000199400"/>
    </source>
</evidence>
<protein>
    <submittedName>
        <fullName evidence="1">Uncharacterized protein</fullName>
    </submittedName>
</protein>
<keyword evidence="2" id="KW-1185">Reference proteome</keyword>
<organism evidence="1 2">
    <name type="scientific">Nannocystis exedens</name>
    <dbReference type="NCBI Taxonomy" id="54"/>
    <lineage>
        <taxon>Bacteria</taxon>
        <taxon>Pseudomonadati</taxon>
        <taxon>Myxococcota</taxon>
        <taxon>Polyangia</taxon>
        <taxon>Nannocystales</taxon>
        <taxon>Nannocystaceae</taxon>
        <taxon>Nannocystis</taxon>
    </lineage>
</organism>
<dbReference type="EMBL" id="FOMX01000038">
    <property type="protein sequence ID" value="SFF24296.1"/>
    <property type="molecule type" value="Genomic_DNA"/>
</dbReference>
<dbReference type="STRING" id="54.SAMN02745121_07677"/>
<reference evidence="2" key="1">
    <citation type="submission" date="2016-10" db="EMBL/GenBank/DDBJ databases">
        <authorList>
            <person name="Varghese N."/>
            <person name="Submissions S."/>
        </authorList>
    </citation>
    <scope>NUCLEOTIDE SEQUENCE [LARGE SCALE GENOMIC DNA]</scope>
    <source>
        <strain evidence="2">ATCC 25963</strain>
    </source>
</reference>
<accession>A0A1I2H696</accession>
<dbReference type="RefSeq" id="WP_170136261.1">
    <property type="nucleotide sequence ID" value="NZ_FOMX01000038.1"/>
</dbReference>
<proteinExistence type="predicted"/>
<evidence type="ECO:0000313" key="1">
    <source>
        <dbReference type="EMBL" id="SFF24296.1"/>
    </source>
</evidence>
<gene>
    <name evidence="1" type="ORF">SAMN02745121_07677</name>
</gene>
<dbReference type="Proteomes" id="UP000199400">
    <property type="component" value="Unassembled WGS sequence"/>
</dbReference>
<sequence length="50" mass="5284">MVAPDVVALREIEPASNDGHESMHCELEEPVDVAVADLGVIRERGASVAV</sequence>
<name>A0A1I2H696_9BACT</name>